<dbReference type="Proteomes" id="UP000004923">
    <property type="component" value="Unassembled WGS sequence"/>
</dbReference>
<name>E8LGF5_9FIRM</name>
<dbReference type="eggNOG" id="COG5340">
    <property type="taxonomic scope" value="Bacteria"/>
</dbReference>
<evidence type="ECO:0008006" key="3">
    <source>
        <dbReference type="Google" id="ProtNLM"/>
    </source>
</evidence>
<evidence type="ECO:0000313" key="2">
    <source>
        <dbReference type="Proteomes" id="UP000004923"/>
    </source>
</evidence>
<keyword evidence="2" id="KW-1185">Reference proteome</keyword>
<protein>
    <recommendedName>
        <fullName evidence="3">AbiEi antitoxin C-terminal domain-containing protein</fullName>
    </recommendedName>
</protein>
<comment type="caution">
    <text evidence="1">The sequence shown here is derived from an EMBL/GenBank/DDBJ whole genome shotgun (WGS) entry which is preliminary data.</text>
</comment>
<organism evidence="1 2">
    <name type="scientific">Phascolarctobacterium succinatutens YIT 12067</name>
    <dbReference type="NCBI Taxonomy" id="626939"/>
    <lineage>
        <taxon>Bacteria</taxon>
        <taxon>Bacillati</taxon>
        <taxon>Bacillota</taxon>
        <taxon>Negativicutes</taxon>
        <taxon>Acidaminococcales</taxon>
        <taxon>Acidaminococcaceae</taxon>
        <taxon>Phascolarctobacterium</taxon>
    </lineage>
</organism>
<gene>
    <name evidence="1" type="ORF">HMPREF9443_01971</name>
</gene>
<reference evidence="1 2" key="1">
    <citation type="submission" date="2011-01" db="EMBL/GenBank/DDBJ databases">
        <authorList>
            <person name="Weinstock G."/>
            <person name="Sodergren E."/>
            <person name="Clifton S."/>
            <person name="Fulton L."/>
            <person name="Fulton B."/>
            <person name="Courtney L."/>
            <person name="Fronick C."/>
            <person name="Harrison M."/>
            <person name="Strong C."/>
            <person name="Farmer C."/>
            <person name="Delahaunty K."/>
            <person name="Markovic C."/>
            <person name="Hall O."/>
            <person name="Minx P."/>
            <person name="Tomlinson C."/>
            <person name="Mitreva M."/>
            <person name="Hou S."/>
            <person name="Chen J."/>
            <person name="Wollam A."/>
            <person name="Pepin K.H."/>
            <person name="Johnson M."/>
            <person name="Bhonagiri V."/>
            <person name="Zhang X."/>
            <person name="Suruliraj S."/>
            <person name="Warren W."/>
            <person name="Chinwalla A."/>
            <person name="Mardis E.R."/>
            <person name="Wilson R.K."/>
        </authorList>
    </citation>
    <scope>NUCLEOTIDE SEQUENCE [LARGE SCALE GENOMIC DNA]</scope>
    <source>
        <strain evidence="1 2">YIT 12067</strain>
    </source>
</reference>
<accession>E8LGF5</accession>
<dbReference type="EMBL" id="AEVN01000102">
    <property type="protein sequence ID" value="EFY04111.1"/>
    <property type="molecule type" value="Genomic_DNA"/>
</dbReference>
<evidence type="ECO:0000313" key="1">
    <source>
        <dbReference type="EMBL" id="EFY04111.1"/>
    </source>
</evidence>
<dbReference type="RefSeq" id="WP_009146307.1">
    <property type="nucleotide sequence ID" value="NZ_GL830930.1"/>
</dbReference>
<dbReference type="AlphaFoldDB" id="E8LGF5"/>
<dbReference type="HOGENOM" id="CLU_106209_0_0_9"/>
<sequence>MKEERKMEALYDYLLKNFEPNKPIFLSDVKTSGINYANIRKQMKNLVDSGKIKRFDSGIYFLTTKTIFKSGSELSPDDVLEYKYLLSDNKRCGYISGLMFFNQLGLSTQLPMVYEVVSNKATKDRRETTLGGSKVVVRRPKVTVNDGNYKILQFLDLLRDIDMYSEVTGDSLKEKLYRYMDKSGLTVNEMKPYFSYYPDKLYKNLVETGVIFNGIFA</sequence>
<proteinExistence type="predicted"/>